<sequence>MLFTILPEGKIKHNWYTSLSMNYLQQRCTVVIYAKWYPNGRQAVSMNDEGRNEKVMRVEAFPSSLAILRALQSVPTKINHYPSIRCKHELHRTQLCGALYPVSTATQNTTELVVRLRCVPQRWTQERSDGSTGTTPASAASISCANFN</sequence>
<evidence type="ECO:0000313" key="2">
    <source>
        <dbReference type="EMBL" id="KAK9892345.1"/>
    </source>
</evidence>
<proteinExistence type="predicted"/>
<name>A0AAW1VCB3_9CUCU</name>
<dbReference type="EMBL" id="JARQZJ010000134">
    <property type="protein sequence ID" value="KAK9892345.1"/>
    <property type="molecule type" value="Genomic_DNA"/>
</dbReference>
<gene>
    <name evidence="2" type="ORF">WA026_019799</name>
</gene>
<organism evidence="2 3">
    <name type="scientific">Henosepilachna vigintioctopunctata</name>
    <dbReference type="NCBI Taxonomy" id="420089"/>
    <lineage>
        <taxon>Eukaryota</taxon>
        <taxon>Metazoa</taxon>
        <taxon>Ecdysozoa</taxon>
        <taxon>Arthropoda</taxon>
        <taxon>Hexapoda</taxon>
        <taxon>Insecta</taxon>
        <taxon>Pterygota</taxon>
        <taxon>Neoptera</taxon>
        <taxon>Endopterygota</taxon>
        <taxon>Coleoptera</taxon>
        <taxon>Polyphaga</taxon>
        <taxon>Cucujiformia</taxon>
        <taxon>Coccinelloidea</taxon>
        <taxon>Coccinellidae</taxon>
        <taxon>Epilachninae</taxon>
        <taxon>Epilachnini</taxon>
        <taxon>Henosepilachna</taxon>
    </lineage>
</organism>
<feature type="region of interest" description="Disordered" evidence="1">
    <location>
        <begin position="125"/>
        <end position="148"/>
    </location>
</feature>
<keyword evidence="3" id="KW-1185">Reference proteome</keyword>
<dbReference type="AlphaFoldDB" id="A0AAW1VCB3"/>
<evidence type="ECO:0000256" key="1">
    <source>
        <dbReference type="SAM" id="MobiDB-lite"/>
    </source>
</evidence>
<evidence type="ECO:0000313" key="3">
    <source>
        <dbReference type="Proteomes" id="UP001431783"/>
    </source>
</evidence>
<comment type="caution">
    <text evidence="2">The sequence shown here is derived from an EMBL/GenBank/DDBJ whole genome shotgun (WGS) entry which is preliminary data.</text>
</comment>
<protein>
    <submittedName>
        <fullName evidence="2">Uncharacterized protein</fullName>
    </submittedName>
</protein>
<reference evidence="2 3" key="1">
    <citation type="submission" date="2023-03" db="EMBL/GenBank/DDBJ databases">
        <title>Genome insight into feeding habits of ladybird beetles.</title>
        <authorList>
            <person name="Li H.-S."/>
            <person name="Huang Y.-H."/>
            <person name="Pang H."/>
        </authorList>
    </citation>
    <scope>NUCLEOTIDE SEQUENCE [LARGE SCALE GENOMIC DNA]</scope>
    <source>
        <strain evidence="2">SYSU_2023b</strain>
        <tissue evidence="2">Whole body</tissue>
    </source>
</reference>
<feature type="compositionally biased region" description="Polar residues" evidence="1">
    <location>
        <begin position="130"/>
        <end position="148"/>
    </location>
</feature>
<dbReference type="Proteomes" id="UP001431783">
    <property type="component" value="Unassembled WGS sequence"/>
</dbReference>
<accession>A0AAW1VCB3</accession>